<comment type="caution">
    <text evidence="2">The sequence shown here is derived from an EMBL/GenBank/DDBJ whole genome shotgun (WGS) entry which is preliminary data.</text>
</comment>
<dbReference type="AlphaFoldDB" id="A0A8B6M105"/>
<dbReference type="EMBL" id="CABFMQ020000001">
    <property type="protein sequence ID" value="VTZ48498.1"/>
    <property type="molecule type" value="Genomic_DNA"/>
</dbReference>
<protein>
    <submittedName>
        <fullName evidence="2">Uncharacterized protein</fullName>
    </submittedName>
</protein>
<accession>A0A8B6M105</accession>
<dbReference type="Proteomes" id="UP000485880">
    <property type="component" value="Unassembled WGS sequence"/>
</dbReference>
<name>A0A8B6M105_METTU</name>
<evidence type="ECO:0000313" key="3">
    <source>
        <dbReference type="Proteomes" id="UP000485880"/>
    </source>
</evidence>
<evidence type="ECO:0000313" key="2">
    <source>
        <dbReference type="EMBL" id="VTZ48498.1"/>
    </source>
</evidence>
<gene>
    <name evidence="2" type="ORF">MPC4_10454</name>
</gene>
<reference evidence="2 3" key="1">
    <citation type="submission" date="2019-05" db="EMBL/GenBank/DDBJ databases">
        <authorList>
            <person name="Farhan Ul Haque M."/>
        </authorList>
    </citation>
    <scope>NUCLEOTIDE SEQUENCE [LARGE SCALE GENOMIC DNA]</scope>
    <source>
        <strain evidence="2">2</strain>
    </source>
</reference>
<keyword evidence="3" id="KW-1185">Reference proteome</keyword>
<evidence type="ECO:0000256" key="1">
    <source>
        <dbReference type="SAM" id="MobiDB-lite"/>
    </source>
</evidence>
<feature type="region of interest" description="Disordered" evidence="1">
    <location>
        <begin position="1"/>
        <end position="42"/>
    </location>
</feature>
<sequence length="173" mass="19408">MPSSGCFENRERYGKADASPEQNVDLLPNGLDRQRLGQNPVRAGGEALPRNLILGRIRDYQNLRSRYALANLRQHADAFALHDRNGEQNQVWFAFSGLGEGRLQTRHLMRLIFIMQHELQGGADDFVVVDNEDPLVFDSSRCLNADLHLRSLLNPHTPDGCKLHTAGPTLKIA</sequence>
<organism evidence="2 3">
    <name type="scientific">Methylocella tundrae</name>
    <dbReference type="NCBI Taxonomy" id="227605"/>
    <lineage>
        <taxon>Bacteria</taxon>
        <taxon>Pseudomonadati</taxon>
        <taxon>Pseudomonadota</taxon>
        <taxon>Alphaproteobacteria</taxon>
        <taxon>Hyphomicrobiales</taxon>
        <taxon>Beijerinckiaceae</taxon>
        <taxon>Methylocella</taxon>
    </lineage>
</organism>
<proteinExistence type="predicted"/>